<evidence type="ECO:0000313" key="2">
    <source>
        <dbReference type="EMBL" id="SIS96108.1"/>
    </source>
</evidence>
<gene>
    <name evidence="2" type="ORF">SAMN05421788_102342</name>
</gene>
<dbReference type="PIRSF" id="PIRSF036389">
    <property type="entry name" value="IOR_B"/>
    <property type="match status" value="1"/>
</dbReference>
<dbReference type="InterPro" id="IPR052516">
    <property type="entry name" value="N-heterocyclic_Hydroxylase"/>
</dbReference>
<reference evidence="3" key="1">
    <citation type="submission" date="2017-01" db="EMBL/GenBank/DDBJ databases">
        <authorList>
            <person name="Varghese N."/>
            <person name="Submissions S."/>
        </authorList>
    </citation>
    <scope>NUCLEOTIDE SEQUENCE [LARGE SCALE GENOMIC DNA]</scope>
    <source>
        <strain evidence="3">DSM 21054</strain>
    </source>
</reference>
<dbReference type="AlphaFoldDB" id="A0A173MHS4"/>
<evidence type="ECO:0000313" key="3">
    <source>
        <dbReference type="Proteomes" id="UP000186917"/>
    </source>
</evidence>
<dbReference type="PANTHER" id="PTHR47495">
    <property type="entry name" value="ALDEHYDE DEHYDROGENASE"/>
    <property type="match status" value="1"/>
</dbReference>
<dbReference type="PROSITE" id="PS51318">
    <property type="entry name" value="TAT"/>
    <property type="match status" value="1"/>
</dbReference>
<dbReference type="InterPro" id="IPR012368">
    <property type="entry name" value="OxRdtase_Mopterin-bd_su_IorB"/>
</dbReference>
<dbReference type="InterPro" id="IPR008274">
    <property type="entry name" value="AldOxase/xan_DH_MoCoBD1"/>
</dbReference>
<dbReference type="STRING" id="477680.SAMN05421788_102342"/>
<dbReference type="SUPFAM" id="SSF56003">
    <property type="entry name" value="Molybdenum cofactor-binding domain"/>
    <property type="match status" value="2"/>
</dbReference>
<feature type="domain" description="Aldehyde oxidase/xanthine dehydrogenase a/b hammerhead" evidence="1">
    <location>
        <begin position="210"/>
        <end position="288"/>
    </location>
</feature>
<dbReference type="RefSeq" id="WP_076378018.1">
    <property type="nucleotide sequence ID" value="NZ_AP017422.1"/>
</dbReference>
<dbReference type="InterPro" id="IPR006311">
    <property type="entry name" value="TAT_signal"/>
</dbReference>
<dbReference type="GO" id="GO:0016491">
    <property type="term" value="F:oxidoreductase activity"/>
    <property type="evidence" value="ECO:0007669"/>
    <property type="project" value="InterPro"/>
</dbReference>
<protein>
    <submittedName>
        <fullName evidence="2">Isoquinoline 1-oxidoreductase, beta subunit</fullName>
    </submittedName>
</protein>
<accession>A0A173MHS4</accession>
<dbReference type="SMART" id="SM01008">
    <property type="entry name" value="Ald_Xan_dh_C"/>
    <property type="match status" value="1"/>
</dbReference>
<dbReference type="EMBL" id="FTOR01000002">
    <property type="protein sequence ID" value="SIS96108.1"/>
    <property type="molecule type" value="Genomic_DNA"/>
</dbReference>
<dbReference type="PANTHER" id="PTHR47495:SF2">
    <property type="entry name" value="ALDEHYDE DEHYDROGENASE"/>
    <property type="match status" value="1"/>
</dbReference>
<dbReference type="Pfam" id="PF02738">
    <property type="entry name" value="MoCoBD_1"/>
    <property type="match status" value="1"/>
</dbReference>
<dbReference type="InterPro" id="IPR037165">
    <property type="entry name" value="AldOxase/xan_DH_Mopterin-bd_sf"/>
</dbReference>
<dbReference type="InterPro" id="IPR046867">
    <property type="entry name" value="AldOxase/xan_DH_MoCoBD2"/>
</dbReference>
<name>A0A173MHS4_9BACT</name>
<proteinExistence type="predicted"/>
<sequence>MSETTSYSRRNFLKTGGLLSGGLVLSFFIPAGAKRFVPDADPLSNAFQPNAYLNILPDNTVQVILAHVEMGQGIWTTLPMLIAEELDCDWSKVTVQHAPPGKPYLHTAFGLQITGGSSTTYSEFDRYRNAGATARAMLVEAGAKKLGVSPASCRTENGYVIAGDKRASYGQLANAAAALPVPQKVQLKDKANWKLIGKEKNRLDGKAKSDGSAIFGLDVHFPGMLIAVVAHGPVFGAKVRSFDASAAKAVKGVRDIVQIPTGVAVVADHFWAAKQARDLLQIQWNLGPGEAIDSNSLLEDYRRLANEKGLVAEQTGNAAQALAGNVTSIQAEYTFPYLAHAPMEPLNCTVKISDDHCEIWTGTQLPGGDQQAAAKLLGLPAEKVKVNTTFLGGAFGRRASPTADFVLEAVEIARASGKFIKMVWTREDDMRSGYYRAAFLHKVHVGLGANGFPAAWQHSIVGQSIMNQYTLFGPPDKSKPDESSVEGIKDSAYLADVPDKLIQLQSPELPVPVLWWRSVGNTHTGYVMETMIDELAFAAGKDPVAYRNSLLKSKRHLAALNLAAEKAGWGKPLPAGHYHGVAVHESFRSYVAQVAEISIQNGQLRVHKVTCAIDCGLAVNPDGVKSQMEGCVIFALTAFLYGEISLEKGRVKQRNFHDYKMVRMNEAPAIEVHIVDSNEQMGGAGEPGVPPVAPAIANAIFAATGKRVRQLPLQPSDLVKA</sequence>
<dbReference type="Pfam" id="PF20256">
    <property type="entry name" value="MoCoBD_2"/>
    <property type="match status" value="2"/>
</dbReference>
<dbReference type="OrthoDB" id="9767994at2"/>
<dbReference type="KEGG" id="fln:FLA_3047"/>
<organism evidence="2 3">
    <name type="scientific">Filimonas lacunae</name>
    <dbReference type="NCBI Taxonomy" id="477680"/>
    <lineage>
        <taxon>Bacteria</taxon>
        <taxon>Pseudomonadati</taxon>
        <taxon>Bacteroidota</taxon>
        <taxon>Chitinophagia</taxon>
        <taxon>Chitinophagales</taxon>
        <taxon>Chitinophagaceae</taxon>
        <taxon>Filimonas</taxon>
    </lineage>
</organism>
<keyword evidence="3" id="KW-1185">Reference proteome</keyword>
<dbReference type="Proteomes" id="UP000186917">
    <property type="component" value="Unassembled WGS sequence"/>
</dbReference>
<dbReference type="InterPro" id="IPR000674">
    <property type="entry name" value="Ald_Oxase/Xan_DH_a/b"/>
</dbReference>
<dbReference type="Gene3D" id="3.90.1170.50">
    <property type="entry name" value="Aldehyde oxidase/xanthine dehydrogenase, a/b hammerhead"/>
    <property type="match status" value="1"/>
</dbReference>
<dbReference type="Gene3D" id="3.30.365.10">
    <property type="entry name" value="Aldehyde oxidase/xanthine dehydrogenase, molybdopterin binding domain"/>
    <property type="match status" value="4"/>
</dbReference>
<evidence type="ECO:0000259" key="1">
    <source>
        <dbReference type="SMART" id="SM01008"/>
    </source>
</evidence>